<evidence type="ECO:0000313" key="2">
    <source>
        <dbReference type="Proteomes" id="UP000729402"/>
    </source>
</evidence>
<gene>
    <name evidence="1" type="ORF">GUJ93_ZPchr0012g20655</name>
</gene>
<protein>
    <submittedName>
        <fullName evidence="1">Uncharacterized protein</fullName>
    </submittedName>
</protein>
<reference evidence="1" key="2">
    <citation type="submission" date="2021-02" db="EMBL/GenBank/DDBJ databases">
        <authorList>
            <person name="Kimball J.A."/>
            <person name="Haas M.W."/>
            <person name="Macchietto M."/>
            <person name="Kono T."/>
            <person name="Duquette J."/>
            <person name="Shao M."/>
        </authorList>
    </citation>
    <scope>NUCLEOTIDE SEQUENCE</scope>
    <source>
        <tissue evidence="1">Fresh leaf tissue</tissue>
    </source>
</reference>
<evidence type="ECO:0000313" key="1">
    <source>
        <dbReference type="EMBL" id="KAG8091547.1"/>
    </source>
</evidence>
<sequence length="78" mass="8466">MCMLHLVANDGFFPASAAAPPNHSSLNDPFALLCSVSWMDAGEVVVDVMLLNWRELMVLDAEGLADGLRWNDSFALEG</sequence>
<dbReference type="AlphaFoldDB" id="A0A8J5WN67"/>
<organism evidence="1 2">
    <name type="scientific">Zizania palustris</name>
    <name type="common">Northern wild rice</name>
    <dbReference type="NCBI Taxonomy" id="103762"/>
    <lineage>
        <taxon>Eukaryota</taxon>
        <taxon>Viridiplantae</taxon>
        <taxon>Streptophyta</taxon>
        <taxon>Embryophyta</taxon>
        <taxon>Tracheophyta</taxon>
        <taxon>Spermatophyta</taxon>
        <taxon>Magnoliopsida</taxon>
        <taxon>Liliopsida</taxon>
        <taxon>Poales</taxon>
        <taxon>Poaceae</taxon>
        <taxon>BOP clade</taxon>
        <taxon>Oryzoideae</taxon>
        <taxon>Oryzeae</taxon>
        <taxon>Zizaniinae</taxon>
        <taxon>Zizania</taxon>
    </lineage>
</organism>
<name>A0A8J5WN67_ZIZPA</name>
<dbReference type="EMBL" id="JAAALK010000080">
    <property type="protein sequence ID" value="KAG8091547.1"/>
    <property type="molecule type" value="Genomic_DNA"/>
</dbReference>
<accession>A0A8J5WN67</accession>
<reference evidence="1" key="1">
    <citation type="journal article" date="2021" name="bioRxiv">
        <title>Whole Genome Assembly and Annotation of Northern Wild Rice, Zizania palustris L., Supports a Whole Genome Duplication in the Zizania Genus.</title>
        <authorList>
            <person name="Haas M."/>
            <person name="Kono T."/>
            <person name="Macchietto M."/>
            <person name="Millas R."/>
            <person name="McGilp L."/>
            <person name="Shao M."/>
            <person name="Duquette J."/>
            <person name="Hirsch C.N."/>
            <person name="Kimball J."/>
        </authorList>
    </citation>
    <scope>NUCLEOTIDE SEQUENCE</scope>
    <source>
        <tissue evidence="1">Fresh leaf tissue</tissue>
    </source>
</reference>
<dbReference type="Proteomes" id="UP000729402">
    <property type="component" value="Unassembled WGS sequence"/>
</dbReference>
<proteinExistence type="predicted"/>
<keyword evidence="2" id="KW-1185">Reference proteome</keyword>
<comment type="caution">
    <text evidence="1">The sequence shown here is derived from an EMBL/GenBank/DDBJ whole genome shotgun (WGS) entry which is preliminary data.</text>
</comment>